<dbReference type="Pfam" id="PF13086">
    <property type="entry name" value="AAA_11"/>
    <property type="match status" value="1"/>
</dbReference>
<dbReference type="SUPFAM" id="SSF52980">
    <property type="entry name" value="Restriction endonuclease-like"/>
    <property type="match status" value="1"/>
</dbReference>
<dbReference type="InterPro" id="IPR049468">
    <property type="entry name" value="Restrct_endonuc-II-like_dom"/>
</dbReference>
<evidence type="ECO:0000259" key="4">
    <source>
        <dbReference type="Pfam" id="PF18741"/>
    </source>
</evidence>
<dbReference type="Gene3D" id="3.40.50.300">
    <property type="entry name" value="P-loop containing nucleotide triphosphate hydrolases"/>
    <property type="match status" value="2"/>
</dbReference>
<dbReference type="PANTHER" id="PTHR10887">
    <property type="entry name" value="DNA2/NAM7 HELICASE FAMILY"/>
    <property type="match status" value="1"/>
</dbReference>
<feature type="domain" description="DNA2/NAM7 helicase-like C-terminal" evidence="3">
    <location>
        <begin position="974"/>
        <end position="1160"/>
    </location>
</feature>
<evidence type="ECO:0000313" key="6">
    <source>
        <dbReference type="Proteomes" id="UP001331936"/>
    </source>
</evidence>
<feature type="domain" description="DUF3320" evidence="1">
    <location>
        <begin position="1394"/>
        <end position="1438"/>
    </location>
</feature>
<dbReference type="RefSeq" id="WP_330151745.1">
    <property type="nucleotide sequence ID" value="NZ_JAUZMZ010000039.1"/>
</dbReference>
<proteinExistence type="predicted"/>
<accession>A0ABU7JQN7</accession>
<dbReference type="InterPro" id="IPR021754">
    <property type="entry name" value="DUF3320"/>
</dbReference>
<dbReference type="InterPro" id="IPR027417">
    <property type="entry name" value="P-loop_NTPase"/>
</dbReference>
<dbReference type="Pfam" id="PF18741">
    <property type="entry name" value="MTES_1575"/>
    <property type="match status" value="1"/>
</dbReference>
<dbReference type="InterPro" id="IPR041679">
    <property type="entry name" value="DNA2/NAM7-like_C"/>
</dbReference>
<dbReference type="SUPFAM" id="SSF52540">
    <property type="entry name" value="P-loop containing nucleoside triphosphate hydrolases"/>
    <property type="match status" value="1"/>
</dbReference>
<feature type="domain" description="DNA2/NAM7 helicase helicase" evidence="2">
    <location>
        <begin position="894"/>
        <end position="941"/>
    </location>
</feature>
<dbReference type="CDD" id="cd18808">
    <property type="entry name" value="SF1_C_Upf1"/>
    <property type="match status" value="1"/>
</dbReference>
<sequence length="1560" mass="174089">MNNHEFSRLERWFTPGLARDAKAAAVALTAEKLSAFFLRRDHAIQARDAATAQAGRNWEQLDRSLVVTHSASEIALADLRPSGLDLERWNHKQLGRLREALSGSVDTLKTADALANSLTRRLGCPDPEKVEDVSVLVQLIEWSAVPNRALTEWFDPDVLPQVREAVRAISAAVECLSRAESHAEDVFLPEIVDVPELSDVIARLGDGPRGFSAFFSRQVRSDRRVIATQAVGGTWRSELYDALPLALEWCTAYQDLRALCGSYEELLGRFVNAETVAVETEALRSALVHAEAIHDLVPNVLKNPRTRAVLRGQLADGHALDPILVDEGTRLKALLESWKHTLGLPEISERSPELSDVSLGRAAYWAQAHLEPLESACEFVDKILCTIGPFRADTSDHTLGTARLAVASAHKAQDEVATFLSFGPQDRKLLGPWYEGLGTTLESLEKSMADQSGYSETARRLIRLAIEELDSEPDRHATVEQVELLGRYAPEGNPDIEALAEALEAVDSIVRSASDSLHEPMLRTKLIAAIADGYVPAEDLKERVLGILQRLTDWHQAVSHPSLGLSGPALLTVTAGEAANWLRAHLEPLSEIEELVRTVAKVVDEGPLLTVATARSAVSAAATARRLEKAFMDTGETYRGLLGALYAGLDTDPARIREAVKWAQSVRRAGRSGFSAPLDEPVAAMMLTIEPDDSLQTYFEDWRRQRKSLLDCFKPKRRSELGDELLTSLADAEAALDLLADDPYGPETWLACSDALGTLDKYRLRDLPSQLAQRGASAHDFPAAVERAVLVAWVEHHFAKDERLKPHRGVDRDNLVARFQDLDRELVEAAHADVIAACNAKRPKKTTVGQAAVLRREAMKQRRHMPVRRLLDETREVVRLIKPCFMMSPLTVSQFLSSDYRFDVVIFDEASQVLPQDAVNSIYRGDALVVAGDPRQLPPTSFFNAASDSNDEDEWEEDESGFESILDSCKASGILRSLPLRWHYRSRHEHLIAYSNHEFYENSMVTFPGSREDGHDIGVEFFKVDGVYDRGGRRDNQIEAAYVAERVIHHFETRPALTLGVVALSKVQAEAIEESVDRALKNRPDLARFFTENRLDGFFVKNLETVQGDERDVIILSIGYGRDAQGRLRSEFGPINRNAGWRRLNVAVTRARRRMEVVASFRGSELSDSTNKSVQHLKRYLEYAEYGPNILATQTADPDAEPESPFEQSVLDVLKEWGYSVQPQVGVAGYRIDMAVRHPDAPGAYALGIECDGAMYHSSRAARDRDRLREAVLRDLGWKLHRIWGTDWYRNRSDAMARLRAAVETACAVDPFAVDAQPEVIDAVIDAVEESEDRETAPELPQIPAAARTVEFVSVEDYAPDWAQEYKHLSEGELYEIRQEAARELGRHWIELQDTDSTDVIAILVLEVLECEGPIEEELIFTRVRSAWLLSKSGQVIQKRIRTVLKSLLRKKRIVALGTAYDLPDRDVVVARTPTSQCNRKVAHVPAVERQFAMRRLVEDSPGISSADLLREVARFFGWARLGAEIKAALTSDMKELLERQSIVETEGRMLPRPLLRPSR</sequence>
<feature type="domain" description="Restriction endonuclease type II-like" evidence="4">
    <location>
        <begin position="1206"/>
        <end position="1302"/>
    </location>
</feature>
<protein>
    <submittedName>
        <fullName evidence="5">DUF3320 domain-containing protein</fullName>
    </submittedName>
</protein>
<dbReference type="Proteomes" id="UP001331936">
    <property type="component" value="Unassembled WGS sequence"/>
</dbReference>
<gene>
    <name evidence="5" type="ORF">Q8814_09430</name>
</gene>
<dbReference type="Gene3D" id="3.40.960.10">
    <property type="entry name" value="VSR Endonuclease"/>
    <property type="match status" value="1"/>
</dbReference>
<dbReference type="EMBL" id="JAUZMZ010000039">
    <property type="protein sequence ID" value="MEE2032325.1"/>
    <property type="molecule type" value="Genomic_DNA"/>
</dbReference>
<dbReference type="InterPro" id="IPR045055">
    <property type="entry name" value="DNA2/NAM7-like"/>
</dbReference>
<reference evidence="5 6" key="1">
    <citation type="submission" date="2023-08" db="EMBL/GenBank/DDBJ databases">
        <authorList>
            <person name="Girao M."/>
            <person name="Carvalho M.F."/>
        </authorList>
    </citation>
    <scope>NUCLEOTIDE SEQUENCE [LARGE SCALE GENOMIC DNA]</scope>
    <source>
        <strain evidence="5 6">CC-R104</strain>
    </source>
</reference>
<dbReference type="InterPro" id="IPR011335">
    <property type="entry name" value="Restrct_endonuc-II-like"/>
</dbReference>
<evidence type="ECO:0000259" key="3">
    <source>
        <dbReference type="Pfam" id="PF13087"/>
    </source>
</evidence>
<evidence type="ECO:0000259" key="1">
    <source>
        <dbReference type="Pfam" id="PF11784"/>
    </source>
</evidence>
<dbReference type="Pfam" id="PF11784">
    <property type="entry name" value="DUF3320"/>
    <property type="match status" value="1"/>
</dbReference>
<comment type="caution">
    <text evidence="5">The sequence shown here is derived from an EMBL/GenBank/DDBJ whole genome shotgun (WGS) entry which is preliminary data.</text>
</comment>
<dbReference type="InterPro" id="IPR047187">
    <property type="entry name" value="SF1_C_Upf1"/>
</dbReference>
<dbReference type="PANTHER" id="PTHR10887:SF495">
    <property type="entry name" value="HELICASE SENATAXIN ISOFORM X1-RELATED"/>
    <property type="match status" value="1"/>
</dbReference>
<organism evidence="5 6">
    <name type="scientific">Rhodococcus chondri</name>
    <dbReference type="NCBI Taxonomy" id="3065941"/>
    <lineage>
        <taxon>Bacteria</taxon>
        <taxon>Bacillati</taxon>
        <taxon>Actinomycetota</taxon>
        <taxon>Actinomycetes</taxon>
        <taxon>Mycobacteriales</taxon>
        <taxon>Nocardiaceae</taxon>
        <taxon>Rhodococcus</taxon>
    </lineage>
</organism>
<evidence type="ECO:0000313" key="5">
    <source>
        <dbReference type="EMBL" id="MEE2032325.1"/>
    </source>
</evidence>
<dbReference type="Pfam" id="PF13087">
    <property type="entry name" value="AAA_12"/>
    <property type="match status" value="1"/>
</dbReference>
<evidence type="ECO:0000259" key="2">
    <source>
        <dbReference type="Pfam" id="PF13086"/>
    </source>
</evidence>
<name>A0ABU7JQN7_9NOCA</name>
<dbReference type="InterPro" id="IPR041677">
    <property type="entry name" value="DNA2/NAM7_AAA_11"/>
</dbReference>
<keyword evidence="6" id="KW-1185">Reference proteome</keyword>